<evidence type="ECO:0000313" key="2">
    <source>
        <dbReference type="Proteomes" id="UP000030762"/>
    </source>
</evidence>
<protein>
    <submittedName>
        <fullName evidence="1">Uncharacterized protein</fullName>
    </submittedName>
</protein>
<dbReference type="VEuPathDB" id="FungiDB:SDRG_06456"/>
<dbReference type="Proteomes" id="UP000030762">
    <property type="component" value="Unassembled WGS sequence"/>
</dbReference>
<accession>T0QNQ1</accession>
<reference evidence="1 2" key="1">
    <citation type="submission" date="2012-04" db="EMBL/GenBank/DDBJ databases">
        <title>The Genome Sequence of Saprolegnia declina VS20.</title>
        <authorList>
            <consortium name="The Broad Institute Genome Sequencing Platform"/>
            <person name="Russ C."/>
            <person name="Nusbaum C."/>
            <person name="Tyler B."/>
            <person name="van West P."/>
            <person name="Dieguez-Uribeondo J."/>
            <person name="de Bruijn I."/>
            <person name="Tripathy S."/>
            <person name="Jiang R."/>
            <person name="Young S.K."/>
            <person name="Zeng Q."/>
            <person name="Gargeya S."/>
            <person name="Fitzgerald M."/>
            <person name="Haas B."/>
            <person name="Abouelleil A."/>
            <person name="Alvarado L."/>
            <person name="Arachchi H.M."/>
            <person name="Berlin A."/>
            <person name="Chapman S.B."/>
            <person name="Goldberg J."/>
            <person name="Griggs A."/>
            <person name="Gujja S."/>
            <person name="Hansen M."/>
            <person name="Howarth C."/>
            <person name="Imamovic A."/>
            <person name="Larimer J."/>
            <person name="McCowen C."/>
            <person name="Montmayeur A."/>
            <person name="Murphy C."/>
            <person name="Neiman D."/>
            <person name="Pearson M."/>
            <person name="Priest M."/>
            <person name="Roberts A."/>
            <person name="Saif S."/>
            <person name="Shea T."/>
            <person name="Sisk P."/>
            <person name="Sykes S."/>
            <person name="Wortman J."/>
            <person name="Nusbaum C."/>
            <person name="Birren B."/>
        </authorList>
    </citation>
    <scope>NUCLEOTIDE SEQUENCE [LARGE SCALE GENOMIC DNA]</scope>
    <source>
        <strain evidence="1 2">VS20</strain>
    </source>
</reference>
<dbReference type="InParanoid" id="T0QNQ1"/>
<organism evidence="1 2">
    <name type="scientific">Saprolegnia diclina (strain VS20)</name>
    <dbReference type="NCBI Taxonomy" id="1156394"/>
    <lineage>
        <taxon>Eukaryota</taxon>
        <taxon>Sar</taxon>
        <taxon>Stramenopiles</taxon>
        <taxon>Oomycota</taxon>
        <taxon>Saprolegniomycetes</taxon>
        <taxon>Saprolegniales</taxon>
        <taxon>Saprolegniaceae</taxon>
        <taxon>Saprolegnia</taxon>
    </lineage>
</organism>
<dbReference type="RefSeq" id="XP_008610457.1">
    <property type="nucleotide sequence ID" value="XM_008612235.1"/>
</dbReference>
<dbReference type="AlphaFoldDB" id="T0QNQ1"/>
<dbReference type="OrthoDB" id="406551at2759"/>
<dbReference type="eggNOG" id="ENOG502SAS2">
    <property type="taxonomic scope" value="Eukaryota"/>
</dbReference>
<gene>
    <name evidence="1" type="ORF">SDRG_06456</name>
</gene>
<dbReference type="OMA" id="PCQYSET"/>
<keyword evidence="2" id="KW-1185">Reference proteome</keyword>
<sequence>MLGALVDAIAFGASFLDVLPTTGHLLAQTISARYEEFTPPSAPPAWPATFEANFTEVFSGFPAAPSTGAWYYRYEANGPHQWRADHNAPQANNFCKCAKPGVTDTCQLFFEPSALFVHFPSLGECCSLCSAADGCSPLKPDWLSGNQPQRTPGSDKIDGRRCFQYCTPGAVFTDCMSYDENGKPCQYSETSTFSPSFTVVHNLTFTSWSKHLSDASVFDLPASCKEPCPRQFNQCHG</sequence>
<dbReference type="EMBL" id="JH767148">
    <property type="protein sequence ID" value="EQC36351.1"/>
    <property type="molecule type" value="Genomic_DNA"/>
</dbReference>
<dbReference type="GeneID" id="19947183"/>
<proteinExistence type="predicted"/>
<evidence type="ECO:0000313" key="1">
    <source>
        <dbReference type="EMBL" id="EQC36351.1"/>
    </source>
</evidence>
<name>T0QNQ1_SAPDV</name>